<evidence type="ECO:0000313" key="2">
    <source>
        <dbReference type="Proteomes" id="UP000204644"/>
    </source>
</evidence>
<accession>Q287G8</accession>
<reference evidence="1 2" key="2">
    <citation type="journal article" date="2006" name="J. Gen. Virol.">
        <title>Genome sequence of an enhancin gene-rich nucleopolyhedrovirus (NPV) from Agrotis segetum: collinearity with Spodoptera exigua multiple NPV.</title>
        <authorList>
            <person name="Jakubowska A.K."/>
            <person name="Peters S.A."/>
            <person name="Ziemnicka J."/>
            <person name="Vlak J.M."/>
            <person name="van Oers M.M."/>
        </authorList>
    </citation>
    <scope>NUCLEOTIDE SEQUENCE [LARGE SCALE GENOMIC DNA]</scope>
</reference>
<dbReference type="GeneID" id="3974266"/>
<name>Q287G8_NPVAS</name>
<organism evidence="1 2">
    <name type="scientific">Agrotis segetum nuclear polyhedrosis virus</name>
    <name type="common">AsNPV</name>
    <dbReference type="NCBI Taxonomy" id="1962501"/>
    <lineage>
        <taxon>Viruses</taxon>
        <taxon>Viruses incertae sedis</taxon>
        <taxon>Naldaviricetes</taxon>
        <taxon>Lefavirales</taxon>
        <taxon>Baculoviridae</taxon>
        <taxon>Alphabaculovirus</taxon>
        <taxon>Alphabaculovirus agsegetum</taxon>
    </lineage>
</organism>
<proteinExistence type="predicted"/>
<sequence>MSAERYQVSSLQALSFRVAIDNAIPLTNKNSIPASVREYLWRQLFEAAPPSTHCLYRYLKETANLKAVLQCLFRWKTFDMWEHYEEYNAINQLYELISLDLTNLSKVQTLKFVIIYLFLNSIERLCMPERFAVFWCRDKKLQCKWCAEDAVYVAAENKHYFTDCCGKLKISYHVFYEPDNFNAIVTDINSYCSACLLPLYTIKDVESYNFPSSMYFCTLCD</sequence>
<dbReference type="RefSeq" id="YP_529774.1">
    <property type="nucleotide sequence ID" value="NC_007921.1"/>
</dbReference>
<evidence type="ECO:0000313" key="1">
    <source>
        <dbReference type="EMBL" id="AAZ38270.1"/>
    </source>
</evidence>
<protein>
    <submittedName>
        <fullName evidence="1">ORF-104</fullName>
    </submittedName>
</protein>
<dbReference type="KEGG" id="vg:3974266"/>
<organismHost>
    <name type="scientific">Lepidoptera</name>
    <name type="common">moths &amp; butterflies</name>
    <dbReference type="NCBI Taxonomy" id="7088"/>
</organismHost>
<keyword evidence="2" id="KW-1185">Reference proteome</keyword>
<reference evidence="2" key="1">
    <citation type="journal article" date="2005" name="J. Invertebr. Pathol.">
        <title>Molecular characterization of Agrotis segetum nucleopolyhedrovirus from Poland.</title>
        <authorList>
            <person name="Jakubowska A."/>
            <person name="van Oers M.M."/>
            <person name="Ziemnicka J."/>
            <person name="Lipa J.J."/>
            <person name="Vlak J.M."/>
        </authorList>
    </citation>
    <scope>NUCLEOTIDE SEQUENCE [LARGE SCALE GENOMIC DNA]</scope>
</reference>
<dbReference type="Proteomes" id="UP000204644">
    <property type="component" value="Segment"/>
</dbReference>
<dbReference type="EMBL" id="DQ123841">
    <property type="protein sequence ID" value="AAZ38270.1"/>
    <property type="molecule type" value="Genomic_DNA"/>
</dbReference>
<dbReference type="OrthoDB" id="10473at10239"/>